<accession>A0ABV9M2C5</accession>
<evidence type="ECO:0000313" key="1">
    <source>
        <dbReference type="EMBL" id="MFC4709328.1"/>
    </source>
</evidence>
<proteinExistence type="predicted"/>
<dbReference type="Proteomes" id="UP001596026">
    <property type="component" value="Unassembled WGS sequence"/>
</dbReference>
<reference evidence="2" key="1">
    <citation type="journal article" date="2019" name="Int. J. Syst. Evol. Microbiol.">
        <title>The Global Catalogue of Microorganisms (GCM) 10K type strain sequencing project: providing services to taxonomists for standard genome sequencing and annotation.</title>
        <authorList>
            <consortium name="The Broad Institute Genomics Platform"/>
            <consortium name="The Broad Institute Genome Sequencing Center for Infectious Disease"/>
            <person name="Wu L."/>
            <person name="Ma J."/>
        </authorList>
    </citation>
    <scope>NUCLEOTIDE SEQUENCE [LARGE SCALE GENOMIC DNA]</scope>
    <source>
        <strain evidence="2">CGMCC 1.19061</strain>
    </source>
</reference>
<comment type="caution">
    <text evidence="1">The sequence shown here is derived from an EMBL/GenBank/DDBJ whole genome shotgun (WGS) entry which is preliminary data.</text>
</comment>
<name>A0ABV9M2C5_9ENTE</name>
<sequence>MNQRNRDNKYYLSTVFRLDESIDRYMEGVYEEIIIEQALSKEDFLEKIKNELERSNEPTRITLKDVTNYPDEINQSDGEFSEVTFSNSGTNHRLMYTHRFDLKPEESLSEAPFVVISDGKLGLVSNVLEFNVRLVTSNPPEQWINYLPSFVEKIKEANGFHQSETVVHILSERNEYIYNSKYPEALTTIVESHIAKK</sequence>
<dbReference type="RefSeq" id="WP_379963151.1">
    <property type="nucleotide sequence ID" value="NZ_JBHSGT010000013.1"/>
</dbReference>
<protein>
    <submittedName>
        <fullName evidence="1">Uncharacterized protein</fullName>
    </submittedName>
</protein>
<dbReference type="EMBL" id="JBHSGT010000013">
    <property type="protein sequence ID" value="MFC4709328.1"/>
    <property type="molecule type" value="Genomic_DNA"/>
</dbReference>
<gene>
    <name evidence="1" type="ORF">ACFO3L_01535</name>
</gene>
<keyword evidence="2" id="KW-1185">Reference proteome</keyword>
<evidence type="ECO:0000313" key="2">
    <source>
        <dbReference type="Proteomes" id="UP001596026"/>
    </source>
</evidence>
<organism evidence="1 2">
    <name type="scientific">Enterococcus eurekensis</name>
    <dbReference type="NCBI Taxonomy" id="1159753"/>
    <lineage>
        <taxon>Bacteria</taxon>
        <taxon>Bacillati</taxon>
        <taxon>Bacillota</taxon>
        <taxon>Bacilli</taxon>
        <taxon>Lactobacillales</taxon>
        <taxon>Enterococcaceae</taxon>
        <taxon>Enterococcus</taxon>
    </lineage>
</organism>